<dbReference type="InterPro" id="IPR011989">
    <property type="entry name" value="ARM-like"/>
</dbReference>
<dbReference type="RefSeq" id="XP_006818140.1">
    <property type="nucleotide sequence ID" value="XM_006818077.1"/>
</dbReference>
<evidence type="ECO:0000313" key="6">
    <source>
        <dbReference type="Proteomes" id="UP000694865"/>
    </source>
</evidence>
<proteinExistence type="inferred from homology"/>
<evidence type="ECO:0000256" key="1">
    <source>
        <dbReference type="ARBA" id="ARBA00007366"/>
    </source>
</evidence>
<dbReference type="SUPFAM" id="SSF48371">
    <property type="entry name" value="ARM repeat"/>
    <property type="match status" value="4"/>
</dbReference>
<evidence type="ECO:0000256" key="4">
    <source>
        <dbReference type="SAM" id="MobiDB-lite"/>
    </source>
</evidence>
<feature type="repeat" description="HEAT" evidence="3">
    <location>
        <begin position="2012"/>
        <end position="2049"/>
    </location>
</feature>
<accession>A0ABM0MDP9</accession>
<dbReference type="InterPro" id="IPR057546">
    <property type="entry name" value="HEAT_GCN1"/>
</dbReference>
<feature type="domain" description="TOG" evidence="5">
    <location>
        <begin position="1372"/>
        <end position="1605"/>
    </location>
</feature>
<dbReference type="Pfam" id="PF24987">
    <property type="entry name" value="HEAT_EF3_N"/>
    <property type="match status" value="2"/>
</dbReference>
<dbReference type="PANTHER" id="PTHR23346:SF7">
    <property type="entry name" value="STALLED RIBOSOME SENSOR GCN1"/>
    <property type="match status" value="1"/>
</dbReference>
<dbReference type="PANTHER" id="PTHR23346">
    <property type="entry name" value="TRANSLATIONAL ACTIVATOR GCN1-RELATED"/>
    <property type="match status" value="1"/>
</dbReference>
<dbReference type="PROSITE" id="PS50077">
    <property type="entry name" value="HEAT_REPEAT"/>
    <property type="match status" value="2"/>
</dbReference>
<reference evidence="7" key="1">
    <citation type="submission" date="2025-08" db="UniProtKB">
        <authorList>
            <consortium name="RefSeq"/>
        </authorList>
    </citation>
    <scope>IDENTIFICATION</scope>
    <source>
        <tissue evidence="7">Testes</tissue>
    </source>
</reference>
<dbReference type="Pfam" id="PF25801">
    <property type="entry name" value="HEAT_GCN1_C_2"/>
    <property type="match status" value="1"/>
</dbReference>
<dbReference type="Gene3D" id="1.25.10.10">
    <property type="entry name" value="Leucine-rich Repeat Variant"/>
    <property type="match status" value="7"/>
</dbReference>
<evidence type="ECO:0000256" key="2">
    <source>
        <dbReference type="ARBA" id="ARBA00022737"/>
    </source>
</evidence>
<dbReference type="Pfam" id="PF24984">
    <property type="entry name" value="HEAT_EF3_GNC1"/>
    <property type="match status" value="1"/>
</dbReference>
<dbReference type="InterPro" id="IPR034085">
    <property type="entry name" value="TOG"/>
</dbReference>
<evidence type="ECO:0000256" key="3">
    <source>
        <dbReference type="PROSITE-ProRule" id="PRU00103"/>
    </source>
</evidence>
<organism evidence="6 7">
    <name type="scientific">Saccoglossus kowalevskii</name>
    <name type="common">Acorn worm</name>
    <dbReference type="NCBI Taxonomy" id="10224"/>
    <lineage>
        <taxon>Eukaryota</taxon>
        <taxon>Metazoa</taxon>
        <taxon>Hemichordata</taxon>
        <taxon>Enteropneusta</taxon>
        <taxon>Harrimaniidae</taxon>
        <taxon>Saccoglossus</taxon>
    </lineage>
</organism>
<dbReference type="SMART" id="SM01349">
    <property type="entry name" value="TOG"/>
    <property type="match status" value="1"/>
</dbReference>
<evidence type="ECO:0000259" key="5">
    <source>
        <dbReference type="SMART" id="SM01349"/>
    </source>
</evidence>
<gene>
    <name evidence="7" type="primary">LOC100372674</name>
</gene>
<keyword evidence="6" id="KW-1185">Reference proteome</keyword>
<sequence length="2675" mass="294219">MAADSKVLEVLKEFSVKATSSSTKERGRVLTGLLTCVAKTDLPEKSVKGVCRILALTLPIYHDGTSRRLVEQVIKELLNRYGKLTIKAVISILEDTAAVQRNIHHTPATASSALVALNWTCILATYCLSAGNAGNDDDDVWRKLVEVQVNLTYAALGSNRKSINQSAYRKLKKVWKENPTSMDKYGSTLGDIEQSFHLMPIIGQFIKYCGEGKVPETIEKYRKSFLDIYIKSVIMSKTKPTLHALESSKFLLKYVSHDEFKTKIVPAVQKSMLRSPENVLRAVSEMLGGLSIDLSQYSKDLGKLLAAHLHSKNELARDEAVDASKNLAKQCSDPGALEELVQHYFAVLNGSEGKLTVTMQRMGVLSGIGSLTYNTVSGPSVQNLAATAADNFIPYLQLEVHEGTLVHALSVLALWCSKFSTQVPIKLVEWFKKGITLKTSTSPVRNGYLLCMLAAFQGDTLLQGMDVMPLLLQTVEKANSQSSQINIVTEGLTAASLLVKLSLVDIQAESKLGQFWNTILNAKKQLFVSDKFLTSVSADVLQNLLIIIERLLLDNHQRLNDEITSHYLHALVATLVHPAWTLRQSAQQCCKKVLRTPGGTEVAYSLLKEYRKLLSSQKVQDYENLLTSEESSAEPSKVIRPQILVSGLSMVVLGPDFTDSKECHALAMEILFDTHHPCIVYANPNLWTDLLVKLKVEPLQFVAEKAEEIFTKITSGNEITEPQLNALKTLVRIAPSEMLPRVITHCVSFLGTAELYNITQDEFAILLTPEGELYNKSVLASAAQSESMNFGSMRRENKAYSYKEQLMEMELRKELEKKKAAKTGKKEPQLSKKQQEIMQAELEKESTIRKKMKKLDVQLSNITHMLMCSSDGNMKSMRQHVPTLLRSLLSLVSSLLAAPHVTKVFLHLRKCAFDSNMTDLGNVVAYSTLRLHRPQCDIDSEWCQEDLITQATRVVNMLYNTTVPTKNTQSYGVTKKAESLPPASFSYCFPFLRCVLKDGGKEVHGDDVVMEMAVEIITVHAQLRSQSSVEQEQVDEEGPDLLPRRDMLRLLTQLIATSTPKLQQMSSKALLDVCMCASGLNGCTIAEQEEIDVLLDVLQSPCNLVREAALQGLLALTLILPTTDVNYEEAIKLTQRVWVAKHDTEEDNVKLADRLWDECDMELDSVLCTKLIKDIVHHESVIRESSSSALANAVEKYPDCASDVLKQLFDVYQKKQVVPPPVIDSLGRVVSESPPDQFHARCGIALSIKKMSPHLSQDEITPLFDFFVPGALGDKNEEVRKKMLDASLAAINVHGKDNVGSLLPVFETFMDEAPNSHIYDAVRQSVVILMGSLARHLDKDNPKVKPIVAKLIAALSTPSQQVQEAVANCLPPLVPAIKEDAPGLVQKLLQLLLESENYGERKGAAYGLAGLVKGLGILSLKQLEIMPKLSVAIQDKKNFRHREGALFAFEMLCIMLGRLFEPYVVHVLPNLLLCFGDNNAYVREATDETSKAVMSKLSAHGVKLVLPSLLAALEEESWRTKAGSVELLGAMAFCAPKQLSSCLPTIVPKLTTVLTDSHVKVQKAGQQALKQIGSVIKNPEIQAIVPVLLDAISDPARKTAKCLQILLDTKFVHFIDAPSLALIMPVVQRAFQDRSTETKKMAAQIIGNMYSLTDPKDLAPYLPSVVPGLKASLLDPVPEVRSVSARALGAIIKGMGDSGYDELLPWLMEKLRSESSSVDRSGAAQGLSEVVSGLGIEKLQKLMPEIIETASRDDIASHIRDGYIMMFIYLPLAFGDRFLPYVSSIIPPILKSLADENEYLRDTALLAGQRMISMYAQTAITLFLPQLEKGLFDENWRIRYSSVQLLGDLLFHLTGVTGKMTTEGAEDDNFGTERSTQAIMEILGSDRRNRVLAGLYMGRSDTALLVRQAALHVWKVVVVNTPKTLRSILPTLFNLLLGCLASTSYDKRQVAARTLGDLVRKLGDRVLPDLIPILEKGLDSPQPDQRQGVCVGLSEIMSSTSKEQVVLYVDSLVPTVRKALIDPLPDVRQAAAKTFDNLHNTIGYQALDDILPPLLDSLDDPTVGPYALDGLREVMAVKSIVVLPYLVPKLTASPVNIRALAVLSEVAGAALTKHLSRILPALLGALNESAGSDKESENLIHCQTLVLSVTDELGVRTIVDELLVATKHDSVGTRKAAVTILNAYCTQSKADLTLFVPSLFTGLIRLFNDEDQQVLEFSWSALNAVVKRLNAAEQLQHISSVRQAVKFAADDVKEDTLPGFCLPKKGITPVLPLFREGILNGSPELREQAAIGLGEVIKLTSAEALKPSVVHITGPLIRILGDRFSWNVKVAVLDTLGLLLAKVGVMLKPFLPQLQTTFLKALNDPNRAVRLKSAAALEKLIVIHTRVDPLFTELHSGVKNADDSSVRETTLHALRGVIRGAGHKMGDAIRKTVTTTLIGMLGQNEDVSRMCAAGCVGSLCACLPEAELLSLLDDHLLISDPSADWTVKHGTSVAIGVALKEAPEQVLAKREEKLLDIAMANATTDRIPICVSGIRCIGFLARHYLNCDSLVPQNIISTLVKSLNSASNDLKITTAQMIYYISNQNKQPLNIAIIKPLVTVLVSNTKERNTMVQATSEQAIVSLLQLRRNDDLLQEVMKALDSVPADNLQDCMKKLRKVANQPHLSDEEIDDTLLH</sequence>
<dbReference type="Pfam" id="PF24993">
    <property type="entry name" value="GNC1_N"/>
    <property type="match status" value="1"/>
</dbReference>
<evidence type="ECO:0000313" key="7">
    <source>
        <dbReference type="RefSeq" id="XP_006818140.1"/>
    </source>
</evidence>
<comment type="similarity">
    <text evidence="1">Belongs to the GCN1 family.</text>
</comment>
<name>A0ABM0MDP9_SACKO</name>
<dbReference type="Proteomes" id="UP000694865">
    <property type="component" value="Unplaced"/>
</dbReference>
<dbReference type="InterPro" id="IPR056810">
    <property type="entry name" value="GNC1-like_N"/>
</dbReference>
<dbReference type="InterPro" id="IPR021133">
    <property type="entry name" value="HEAT_type_2"/>
</dbReference>
<keyword evidence="2" id="KW-0677">Repeat</keyword>
<feature type="repeat" description="HEAT" evidence="3">
    <location>
        <begin position="1665"/>
        <end position="1703"/>
    </location>
</feature>
<dbReference type="GeneID" id="100372674"/>
<feature type="region of interest" description="Disordered" evidence="4">
    <location>
        <begin position="817"/>
        <end position="836"/>
    </location>
</feature>
<dbReference type="InterPro" id="IPR016024">
    <property type="entry name" value="ARM-type_fold"/>
</dbReference>
<protein>
    <submittedName>
        <fullName evidence="7">LOW QUALITY PROTEIN: translational activator GCN1-like</fullName>
    </submittedName>
</protein>
<dbReference type="Pfam" id="PF23271">
    <property type="entry name" value="HEAT_GCN1"/>
    <property type="match status" value="1"/>
</dbReference>